<protein>
    <submittedName>
        <fullName evidence="1">Uncharacterized protein</fullName>
    </submittedName>
</protein>
<evidence type="ECO:0000313" key="1">
    <source>
        <dbReference type="EMBL" id="MCX2801310.1"/>
    </source>
</evidence>
<dbReference type="AlphaFoldDB" id="A0AB35HVR2"/>
<sequence length="387" mass="43093">MQNKGEAWILISGGNGVGRNVYVHKPQEKAWKTIQSEHNGNYYLTCVLRAVHALNSVAVGRRFQTEKLEFDGAAIHYQLDIDGDVLIYGLEIKSDYKHISGPQTTGLYQVEWQERIEKWRTSNQLRTKMKLDHRWNEAHYAAVSGKFDNKEDAGELLIEHIHGAYNTLKTQKTNRSGNHYSLYWQNGGFKSDKHRDHLASLIQQAMLAGAEVNWLAHGEGAGTFVRAMQVLERRLSPVPVSQNSEEAATLRENLQLQSVYFSNPRGAGTREQELKALCKKVGIEYKGTKINPYDLFNPDTRKDVLRKTKLTLSTIAIGGGGAVLGTSDIENVLTQAISAKSIGIAAGFAIAGYFVISDKIKTNSGYVRALPRTISSTFGKGNQRWAA</sequence>
<dbReference type="RefSeq" id="WP_266044769.1">
    <property type="nucleotide sequence ID" value="NZ_JAPHQB010000007.1"/>
</dbReference>
<evidence type="ECO:0000313" key="2">
    <source>
        <dbReference type="Proteomes" id="UP001209730"/>
    </source>
</evidence>
<dbReference type="EMBL" id="JAPHQB010000007">
    <property type="protein sequence ID" value="MCX2801310.1"/>
    <property type="molecule type" value="Genomic_DNA"/>
</dbReference>
<accession>A0AB35HVR2</accession>
<comment type="caution">
    <text evidence="1">The sequence shown here is derived from an EMBL/GenBank/DDBJ whole genome shotgun (WGS) entry which is preliminary data.</text>
</comment>
<dbReference type="Proteomes" id="UP001209730">
    <property type="component" value="Unassembled WGS sequence"/>
</dbReference>
<organism evidence="1 2">
    <name type="scientific">Microbulbifer thermotolerans</name>
    <dbReference type="NCBI Taxonomy" id="252514"/>
    <lineage>
        <taxon>Bacteria</taxon>
        <taxon>Pseudomonadati</taxon>
        <taxon>Pseudomonadota</taxon>
        <taxon>Gammaproteobacteria</taxon>
        <taxon>Cellvibrionales</taxon>
        <taxon>Microbulbiferaceae</taxon>
        <taxon>Microbulbifer</taxon>
    </lineage>
</organism>
<name>A0AB35HVR2_MICTH</name>
<gene>
    <name evidence="1" type="ORF">OQJ68_05840</name>
</gene>
<reference evidence="1" key="1">
    <citation type="submission" date="2022-11" db="EMBL/GenBank/DDBJ databases">
        <title>Chitin-degrading and fungicidal potential of chitinolytic bacterial strains from marine environment of the Pacific Ocean regions.</title>
        <authorList>
            <person name="Pentekhina I."/>
            <person name="Nedashkovskaya O."/>
            <person name="Seitkalieva A."/>
            <person name="Podvolotskaya A."/>
            <person name="Tekutyeva L."/>
            <person name="Balabanova L."/>
        </authorList>
    </citation>
    <scope>NUCLEOTIDE SEQUENCE</scope>
    <source>
        <strain evidence="1">KMM 6838</strain>
    </source>
</reference>
<proteinExistence type="predicted"/>